<feature type="compositionally biased region" description="Polar residues" evidence="1">
    <location>
        <begin position="127"/>
        <end position="143"/>
    </location>
</feature>
<dbReference type="SMART" id="SM00393">
    <property type="entry name" value="R3H"/>
    <property type="match status" value="1"/>
</dbReference>
<dbReference type="GO" id="GO:0003676">
    <property type="term" value="F:nucleic acid binding"/>
    <property type="evidence" value="ECO:0007669"/>
    <property type="project" value="UniProtKB-UniRule"/>
</dbReference>
<feature type="domain" description="G-patch" evidence="2">
    <location>
        <begin position="289"/>
        <end position="334"/>
    </location>
</feature>
<dbReference type="OMA" id="FMLAHKD"/>
<dbReference type="Pfam" id="PF01424">
    <property type="entry name" value="R3H"/>
    <property type="match status" value="1"/>
</dbReference>
<name>A0A0L0CJJ1_LUCCU</name>
<dbReference type="CDD" id="cd02640">
    <property type="entry name" value="R3H_NRF"/>
    <property type="match status" value="1"/>
</dbReference>
<dbReference type="PANTHER" id="PTHR48430:SF1">
    <property type="entry name" value="PARTNER OF XRN-2 PROTEIN 1"/>
    <property type="match status" value="1"/>
</dbReference>
<dbReference type="EMBL" id="JRES01000310">
    <property type="protein sequence ID" value="KNC32410.1"/>
    <property type="molecule type" value="Genomic_DNA"/>
</dbReference>
<evidence type="ECO:0000259" key="2">
    <source>
        <dbReference type="PROSITE" id="PS50174"/>
    </source>
</evidence>
<protein>
    <recommendedName>
        <fullName evidence="7">NF-kappa-B-repressing factor</fullName>
    </recommendedName>
</protein>
<sequence>MSKTKVKNQNKQKNQKKQKQSDTEFSTDWDVEKYRREYESEEHWQLRKRFMEMHKDKFPEDKLVCLAQVFTNMEFMGCKYPSETMQMVAELSKDVAKEFRADRANRLKRTFVTASDAAEARAKGRKSTQQTNNVQPASSYQANNKRKGFGNEAVGSDEPLTKRTSSTTLDLFSGLKYGKFVVYLHGDRNCLRLSAQRGNIQYVEKEVVVENGRKQVEIRLNEQIVATACEENLKASKAEAFRKALATLQEQCYTIKQNPLRDTIKIEKTNNKVVCGVIKTQQEEQKIDPTNKGYKMMKMMGWSGGGLGSQKQGREDPVGYLLKNNRAGLGNDACKLDRKYFMQMLKNYVESDDIRELQFEPTFTKDERAMLHEIANKFNLKSTSHGQDEQRRLIINKKTISDVQILQEILINKNPRFMDRYFVQVPQSKSQLFPDYTTVLTL</sequence>
<dbReference type="Pfam" id="PF11952">
    <property type="entry name" value="XTBD"/>
    <property type="match status" value="1"/>
</dbReference>
<dbReference type="InterPro" id="IPR001374">
    <property type="entry name" value="R3H_dom"/>
</dbReference>
<comment type="caution">
    <text evidence="5">The sequence shown here is derived from an EMBL/GenBank/DDBJ whole genome shotgun (WGS) entry which is preliminary data.</text>
</comment>
<evidence type="ECO:0000259" key="4">
    <source>
        <dbReference type="PROSITE" id="PS51827"/>
    </source>
</evidence>
<dbReference type="PROSITE" id="PS51827">
    <property type="entry name" value="XTBD"/>
    <property type="match status" value="1"/>
</dbReference>
<dbReference type="Proteomes" id="UP000037069">
    <property type="component" value="Unassembled WGS sequence"/>
</dbReference>
<proteinExistence type="predicted"/>
<keyword evidence="6" id="KW-1185">Reference proteome</keyword>
<dbReference type="OrthoDB" id="2359216at2759"/>
<evidence type="ECO:0000259" key="3">
    <source>
        <dbReference type="PROSITE" id="PS51061"/>
    </source>
</evidence>
<feature type="region of interest" description="Disordered" evidence="1">
    <location>
        <begin position="1"/>
        <end position="26"/>
    </location>
</feature>
<feature type="domain" description="XRN2-binding (XTBD)" evidence="4">
    <location>
        <begin position="31"/>
        <end position="115"/>
    </location>
</feature>
<evidence type="ECO:0000313" key="5">
    <source>
        <dbReference type="EMBL" id="KNC32410.1"/>
    </source>
</evidence>
<gene>
    <name evidence="5" type="ORF">FF38_04976</name>
</gene>
<dbReference type="Gene3D" id="3.30.1370.50">
    <property type="entry name" value="R3H-like domain"/>
    <property type="match status" value="1"/>
</dbReference>
<accession>A0A0L0CJJ1</accession>
<dbReference type="PROSITE" id="PS50174">
    <property type="entry name" value="G_PATCH"/>
    <property type="match status" value="1"/>
</dbReference>
<dbReference type="InterPro" id="IPR000467">
    <property type="entry name" value="G_patch_dom"/>
</dbReference>
<dbReference type="InterPro" id="IPR036867">
    <property type="entry name" value="R3H_dom_sf"/>
</dbReference>
<dbReference type="PROSITE" id="PS51061">
    <property type="entry name" value="R3H"/>
    <property type="match status" value="1"/>
</dbReference>
<evidence type="ECO:0008006" key="7">
    <source>
        <dbReference type="Google" id="ProtNLM"/>
    </source>
</evidence>
<dbReference type="SMART" id="SM00443">
    <property type="entry name" value="G_patch"/>
    <property type="match status" value="1"/>
</dbReference>
<dbReference type="AlphaFoldDB" id="A0A0L0CJJ1"/>
<dbReference type="InterPro" id="IPR034071">
    <property type="entry name" value="R3H_NRF"/>
</dbReference>
<dbReference type="PANTHER" id="PTHR48430">
    <property type="entry name" value="PARTNER OF XRN-2 PROTEIN 1"/>
    <property type="match status" value="1"/>
</dbReference>
<organism evidence="5 6">
    <name type="scientific">Lucilia cuprina</name>
    <name type="common">Green bottle fly</name>
    <name type="synonym">Australian sheep blowfly</name>
    <dbReference type="NCBI Taxonomy" id="7375"/>
    <lineage>
        <taxon>Eukaryota</taxon>
        <taxon>Metazoa</taxon>
        <taxon>Ecdysozoa</taxon>
        <taxon>Arthropoda</taxon>
        <taxon>Hexapoda</taxon>
        <taxon>Insecta</taxon>
        <taxon>Pterygota</taxon>
        <taxon>Neoptera</taxon>
        <taxon>Endopterygota</taxon>
        <taxon>Diptera</taxon>
        <taxon>Brachycera</taxon>
        <taxon>Muscomorpha</taxon>
        <taxon>Oestroidea</taxon>
        <taxon>Calliphoridae</taxon>
        <taxon>Luciliinae</taxon>
        <taxon>Lucilia</taxon>
    </lineage>
</organism>
<feature type="region of interest" description="Disordered" evidence="1">
    <location>
        <begin position="118"/>
        <end position="161"/>
    </location>
</feature>
<dbReference type="SUPFAM" id="SSF82708">
    <property type="entry name" value="R3H domain"/>
    <property type="match status" value="1"/>
</dbReference>
<dbReference type="Pfam" id="PF01585">
    <property type="entry name" value="G-patch"/>
    <property type="match status" value="1"/>
</dbReference>
<feature type="domain" description="R3H" evidence="3">
    <location>
        <begin position="335"/>
        <end position="399"/>
    </location>
</feature>
<reference evidence="5 6" key="1">
    <citation type="journal article" date="2015" name="Nat. Commun.">
        <title>Lucilia cuprina genome unlocks parasitic fly biology to underpin future interventions.</title>
        <authorList>
            <person name="Anstead C.A."/>
            <person name="Korhonen P.K."/>
            <person name="Young N.D."/>
            <person name="Hall R.S."/>
            <person name="Jex A.R."/>
            <person name="Murali S.C."/>
            <person name="Hughes D.S."/>
            <person name="Lee S.F."/>
            <person name="Perry T."/>
            <person name="Stroehlein A.J."/>
            <person name="Ansell B.R."/>
            <person name="Breugelmans B."/>
            <person name="Hofmann A."/>
            <person name="Qu J."/>
            <person name="Dugan S."/>
            <person name="Lee S.L."/>
            <person name="Chao H."/>
            <person name="Dinh H."/>
            <person name="Han Y."/>
            <person name="Doddapaneni H.V."/>
            <person name="Worley K.C."/>
            <person name="Muzny D.M."/>
            <person name="Ioannidis P."/>
            <person name="Waterhouse R.M."/>
            <person name="Zdobnov E.M."/>
            <person name="James P.J."/>
            <person name="Bagnall N.H."/>
            <person name="Kotze A.C."/>
            <person name="Gibbs R.A."/>
            <person name="Richards S."/>
            <person name="Batterham P."/>
            <person name="Gasser R.B."/>
        </authorList>
    </citation>
    <scope>NUCLEOTIDE SEQUENCE [LARGE SCALE GENOMIC DNA]</scope>
    <source>
        <strain evidence="5 6">LS</strain>
        <tissue evidence="5">Full body</tissue>
    </source>
</reference>
<evidence type="ECO:0000313" key="6">
    <source>
        <dbReference type="Proteomes" id="UP000037069"/>
    </source>
</evidence>
<dbReference type="InterPro" id="IPR021859">
    <property type="entry name" value="XTBD"/>
</dbReference>
<feature type="compositionally biased region" description="Basic residues" evidence="1">
    <location>
        <begin position="1"/>
        <end position="18"/>
    </location>
</feature>
<evidence type="ECO:0000256" key="1">
    <source>
        <dbReference type="SAM" id="MobiDB-lite"/>
    </source>
</evidence>